<reference evidence="1" key="1">
    <citation type="submission" date="2009-12" db="EMBL/GenBank/DDBJ databases">
        <title>The Genome Sequence of Anolis carolinensis (Green Anole Lizard).</title>
        <authorList>
            <consortium name="The Genome Sequencing Platform"/>
            <person name="Di Palma F."/>
            <person name="Alfoldi J."/>
            <person name="Heiman D."/>
            <person name="Young S."/>
            <person name="Grabherr M."/>
            <person name="Johnson J."/>
            <person name="Lander E.S."/>
            <person name="Lindblad-Toh K."/>
        </authorList>
    </citation>
    <scope>NUCLEOTIDE SEQUENCE [LARGE SCALE GENOMIC DNA]</scope>
    <source>
        <strain evidence="1">JBL SC #1</strain>
    </source>
</reference>
<reference evidence="1" key="3">
    <citation type="submission" date="2025-09" db="UniProtKB">
        <authorList>
            <consortium name="Ensembl"/>
        </authorList>
    </citation>
    <scope>IDENTIFICATION</scope>
</reference>
<dbReference type="AlphaFoldDB" id="A0A803SSP7"/>
<dbReference type="Proteomes" id="UP000001646">
    <property type="component" value="Unplaced"/>
</dbReference>
<organism evidence="1 2">
    <name type="scientific">Anolis carolinensis</name>
    <name type="common">Green anole</name>
    <name type="synonym">American chameleon</name>
    <dbReference type="NCBI Taxonomy" id="28377"/>
    <lineage>
        <taxon>Eukaryota</taxon>
        <taxon>Metazoa</taxon>
        <taxon>Chordata</taxon>
        <taxon>Craniata</taxon>
        <taxon>Vertebrata</taxon>
        <taxon>Euteleostomi</taxon>
        <taxon>Lepidosauria</taxon>
        <taxon>Squamata</taxon>
        <taxon>Bifurcata</taxon>
        <taxon>Unidentata</taxon>
        <taxon>Episquamata</taxon>
        <taxon>Toxicofera</taxon>
        <taxon>Iguania</taxon>
        <taxon>Dactyloidae</taxon>
        <taxon>Anolis</taxon>
    </lineage>
</organism>
<accession>A0A803SSP7</accession>
<evidence type="ECO:0000313" key="1">
    <source>
        <dbReference type="Ensembl" id="ENSACAP00000025987.1"/>
    </source>
</evidence>
<protein>
    <submittedName>
        <fullName evidence="1">Uncharacterized protein</fullName>
    </submittedName>
</protein>
<sequence>MANIQCQQTNNIYRQTQRHLTFFSPSFTIPATGGAVASLSTSGCTSSFLSLCFRLPAEVHSIIYGLCLKLDLIDFSFEGKLKASGGEACNQPDCDVLQGDEEIHAMGVHYQNEDEKASLSFPYTLQKGMGTLRIDSVGELNDKYF</sequence>
<reference evidence="1" key="2">
    <citation type="submission" date="2025-08" db="UniProtKB">
        <authorList>
            <consortium name="Ensembl"/>
        </authorList>
    </citation>
    <scope>IDENTIFICATION</scope>
</reference>
<dbReference type="InParanoid" id="A0A803SSP7"/>
<proteinExistence type="predicted"/>
<evidence type="ECO:0000313" key="2">
    <source>
        <dbReference type="Proteomes" id="UP000001646"/>
    </source>
</evidence>
<name>A0A803SSP7_ANOCA</name>
<keyword evidence="2" id="KW-1185">Reference proteome</keyword>
<dbReference type="Ensembl" id="ENSACAT00000037529.1">
    <property type="protein sequence ID" value="ENSACAP00000025987.1"/>
    <property type="gene ID" value="ENSACAG00000045384.1"/>
</dbReference>